<dbReference type="Proteomes" id="UP000718451">
    <property type="component" value="Unassembled WGS sequence"/>
</dbReference>
<evidence type="ECO:0000313" key="1">
    <source>
        <dbReference type="EMBL" id="NKI33249.1"/>
    </source>
</evidence>
<dbReference type="InterPro" id="IPR011463">
    <property type="entry name" value="DUF1569"/>
</dbReference>
<evidence type="ECO:0000313" key="2">
    <source>
        <dbReference type="Proteomes" id="UP000718451"/>
    </source>
</evidence>
<organism evidence="1 2">
    <name type="scientific">Croceivirga thetidis</name>
    <dbReference type="NCBI Taxonomy" id="2721623"/>
    <lineage>
        <taxon>Bacteria</taxon>
        <taxon>Pseudomonadati</taxon>
        <taxon>Bacteroidota</taxon>
        <taxon>Flavobacteriia</taxon>
        <taxon>Flavobacteriales</taxon>
        <taxon>Flavobacteriaceae</taxon>
        <taxon>Croceivirga</taxon>
    </lineage>
</organism>
<name>A0ABX1GTF8_9FLAO</name>
<dbReference type="Gene3D" id="1.20.120.450">
    <property type="entry name" value="dinb family like domain"/>
    <property type="match status" value="1"/>
</dbReference>
<comment type="caution">
    <text evidence="1">The sequence shown here is derived from an EMBL/GenBank/DDBJ whole genome shotgun (WGS) entry which is preliminary data.</text>
</comment>
<gene>
    <name evidence="1" type="ORF">HCU67_14930</name>
</gene>
<dbReference type="Pfam" id="PF07606">
    <property type="entry name" value="DUF1569"/>
    <property type="match status" value="1"/>
</dbReference>
<sequence length="149" mass="17901">MKSIFEQKTYEEILNRLHTINAENTPNWGKMNAGQMMRHCQFPFETALGKKQLDKPNFLMRLLMKSFKKSMYNDKEWRKNQPTPKAFQVSDQQDFDKEKQNLLGLINEFYATRDVKEREAHPAFGHFTYNQWGQMQYKHLDHHLRQFGA</sequence>
<proteinExistence type="predicted"/>
<reference evidence="1 2" key="1">
    <citation type="submission" date="2020-04" db="EMBL/GenBank/DDBJ databases">
        <authorList>
            <person name="Yoon J."/>
        </authorList>
    </citation>
    <scope>NUCLEOTIDE SEQUENCE [LARGE SCALE GENOMIC DNA]</scope>
    <source>
        <strain evidence="1 2">DJ-13</strain>
    </source>
</reference>
<accession>A0ABX1GTF8</accession>
<dbReference type="RefSeq" id="WP_168553389.1">
    <property type="nucleotide sequence ID" value="NZ_JAAWWL010000002.1"/>
</dbReference>
<dbReference type="EMBL" id="JAAWWL010000002">
    <property type="protein sequence ID" value="NKI33249.1"/>
    <property type="molecule type" value="Genomic_DNA"/>
</dbReference>
<keyword evidence="2" id="KW-1185">Reference proteome</keyword>
<protein>
    <submittedName>
        <fullName evidence="1">DUF1569 domain-containing protein</fullName>
    </submittedName>
</protein>
<dbReference type="InterPro" id="IPR034660">
    <property type="entry name" value="DinB/YfiT-like"/>
</dbReference>